<gene>
    <name evidence="10 11" type="primary">pdxA</name>
    <name evidence="11" type="ORF">CAV_0440</name>
</gene>
<dbReference type="GO" id="GO:0005737">
    <property type="term" value="C:cytoplasm"/>
    <property type="evidence" value="ECO:0007669"/>
    <property type="project" value="UniProtKB-SubCell"/>
</dbReference>
<dbReference type="GO" id="GO:0051287">
    <property type="term" value="F:NAD binding"/>
    <property type="evidence" value="ECO:0007669"/>
    <property type="project" value="InterPro"/>
</dbReference>
<feature type="binding site" evidence="10">
    <location>
        <position position="141"/>
    </location>
    <ligand>
        <name>substrate</name>
    </ligand>
</feature>
<feature type="binding site" evidence="10">
    <location>
        <position position="169"/>
    </location>
    <ligand>
        <name>a divalent metal cation</name>
        <dbReference type="ChEBI" id="CHEBI:60240"/>
        <note>ligand shared between dimeric partners</note>
    </ligand>
</feature>
<dbReference type="Proteomes" id="UP000201169">
    <property type="component" value="Chromosome"/>
</dbReference>
<evidence type="ECO:0000256" key="7">
    <source>
        <dbReference type="ARBA" id="ARBA00023027"/>
    </source>
</evidence>
<dbReference type="KEGG" id="cavi:CAV_0440"/>
<feature type="binding site" evidence="10">
    <location>
        <position position="311"/>
    </location>
    <ligand>
        <name>substrate</name>
    </ligand>
</feature>
<feature type="binding site" evidence="10">
    <location>
        <position position="208"/>
    </location>
    <ligand>
        <name>a divalent metal cation</name>
        <dbReference type="ChEBI" id="CHEBI:60240"/>
        <note>ligand shared between dimeric partners</note>
    </ligand>
</feature>
<keyword evidence="9 10" id="KW-0170">Cobalt</keyword>
<dbReference type="Pfam" id="PF04166">
    <property type="entry name" value="PdxA"/>
    <property type="match status" value="1"/>
</dbReference>
<dbReference type="GO" id="GO:0050570">
    <property type="term" value="F:4-hydroxythreonine-4-phosphate dehydrogenase activity"/>
    <property type="evidence" value="ECO:0007669"/>
    <property type="project" value="UniProtKB-UniRule"/>
</dbReference>
<keyword evidence="2 10" id="KW-0479">Metal-binding</keyword>
<dbReference type="EC" id="1.1.1.262" evidence="10"/>
<evidence type="ECO:0000256" key="4">
    <source>
        <dbReference type="ARBA" id="ARBA00022842"/>
    </source>
</evidence>
<comment type="subcellular location">
    <subcellularLocation>
        <location evidence="10">Cytoplasm</location>
    </subcellularLocation>
</comment>
<dbReference type="SUPFAM" id="SSF53659">
    <property type="entry name" value="Isocitrate/Isopropylmalate dehydrogenase-like"/>
    <property type="match status" value="1"/>
</dbReference>
<dbReference type="UniPathway" id="UPA00244">
    <property type="reaction ID" value="UER00312"/>
</dbReference>
<keyword evidence="3 10" id="KW-0862">Zinc</keyword>
<dbReference type="EMBL" id="CP022347">
    <property type="protein sequence ID" value="ASQ30107.1"/>
    <property type="molecule type" value="Genomic_DNA"/>
</dbReference>
<keyword evidence="8 10" id="KW-0664">Pyridoxine biosynthesis</keyword>
<keyword evidence="1 10" id="KW-0963">Cytoplasm</keyword>
<dbReference type="OrthoDB" id="9801783at2"/>
<dbReference type="GO" id="GO:0000287">
    <property type="term" value="F:magnesium ion binding"/>
    <property type="evidence" value="ECO:0007669"/>
    <property type="project" value="UniProtKB-UniRule"/>
</dbReference>
<feature type="binding site" evidence="10">
    <location>
        <position position="302"/>
    </location>
    <ligand>
        <name>substrate</name>
    </ligand>
</feature>
<evidence type="ECO:0000256" key="9">
    <source>
        <dbReference type="ARBA" id="ARBA00023285"/>
    </source>
</evidence>
<sequence length="364" mass="41345">MAKIAVSVGDLNGISLELILKSHKKLSKICTPYYFIHKNLLLKACKLLDKKLPKDFHIVEFYGSKDCVFKGNKFYSKLDVSYESDYEIRPSQIDKKSGAYSFASFKAACNFVSMNYAKALVTLSIHKKAWQEAGILYKGHTEALRDFFKQEAIMVLGNKKLFVALFTEHIALRDVSKHITVEKLCNFFINLYKSSNFKKIGVLAFNPHASDFKTIGGEEEEIMLRAIRISNVYLKQKEQSKQVLEKLIADENFLRHCEASSSGKNIYLEDLLVADTAFRADALKRCNRLVSMYHDLALAPLKALYFDESVNISLNLPIIRTSPDHGTAFDKAYKNAKISNKSYIEAVKTALKLAKIKSHQNKKL</sequence>
<evidence type="ECO:0000313" key="12">
    <source>
        <dbReference type="Proteomes" id="UP000201169"/>
    </source>
</evidence>
<feature type="binding site" evidence="10">
    <location>
        <position position="320"/>
    </location>
    <ligand>
        <name>substrate</name>
    </ligand>
</feature>
<dbReference type="GO" id="GO:0008270">
    <property type="term" value="F:zinc ion binding"/>
    <property type="evidence" value="ECO:0007669"/>
    <property type="project" value="UniProtKB-UniRule"/>
</dbReference>
<accession>A0A222MVM8</accession>
<feature type="binding site" evidence="10">
    <location>
        <position position="140"/>
    </location>
    <ligand>
        <name>substrate</name>
    </ligand>
</feature>
<evidence type="ECO:0000256" key="10">
    <source>
        <dbReference type="HAMAP-Rule" id="MF_02086"/>
    </source>
</evidence>
<dbReference type="PANTHER" id="PTHR30004:SF6">
    <property type="entry name" value="D-THREONATE 4-PHOSPHATE DEHYDROGENASE"/>
    <property type="match status" value="1"/>
</dbReference>
<dbReference type="GO" id="GO:0050897">
    <property type="term" value="F:cobalt ion binding"/>
    <property type="evidence" value="ECO:0007669"/>
    <property type="project" value="UniProtKB-UniRule"/>
</dbReference>
<dbReference type="GO" id="GO:0008615">
    <property type="term" value="P:pyridoxine biosynthetic process"/>
    <property type="evidence" value="ECO:0007669"/>
    <property type="project" value="UniProtKB-UniRule"/>
</dbReference>
<organism evidence="11 12">
    <name type="scientific">Campylobacter avium LMG 24591</name>
    <dbReference type="NCBI Taxonomy" id="522484"/>
    <lineage>
        <taxon>Bacteria</taxon>
        <taxon>Pseudomonadati</taxon>
        <taxon>Campylobacterota</taxon>
        <taxon>Epsilonproteobacteria</taxon>
        <taxon>Campylobacterales</taxon>
        <taxon>Campylobacteraceae</taxon>
        <taxon>Campylobacter</taxon>
    </lineage>
</organism>
<comment type="similarity">
    <text evidence="10">Belongs to the PdxA family.</text>
</comment>
<dbReference type="InterPro" id="IPR005255">
    <property type="entry name" value="PdxA_fam"/>
</dbReference>
<comment type="catalytic activity">
    <reaction evidence="10">
        <text>4-(phosphooxy)-L-threonine + NAD(+) = 3-amino-2-oxopropyl phosphate + CO2 + NADH</text>
        <dbReference type="Rhea" id="RHEA:32275"/>
        <dbReference type="ChEBI" id="CHEBI:16526"/>
        <dbReference type="ChEBI" id="CHEBI:57279"/>
        <dbReference type="ChEBI" id="CHEBI:57540"/>
        <dbReference type="ChEBI" id="CHEBI:57945"/>
        <dbReference type="ChEBI" id="CHEBI:58452"/>
        <dbReference type="EC" id="1.1.1.262"/>
    </reaction>
</comment>
<keyword evidence="7 10" id="KW-0520">NAD</keyword>
<reference evidence="11 12" key="1">
    <citation type="submission" date="2017-07" db="EMBL/GenBank/DDBJ databases">
        <title>Analysis of two Campylobacter avium genomes and identification of a novel hippuricase gene.</title>
        <authorList>
            <person name="Miller W.G."/>
            <person name="Chapman M.H."/>
            <person name="Yee E."/>
            <person name="Revez J."/>
            <person name="Bono J.L."/>
            <person name="Rossi M."/>
        </authorList>
    </citation>
    <scope>NUCLEOTIDE SEQUENCE [LARGE SCALE GENOMIC DNA]</scope>
    <source>
        <strain evidence="11 12">LMG 24591</strain>
    </source>
</reference>
<evidence type="ECO:0000256" key="8">
    <source>
        <dbReference type="ARBA" id="ARBA00023096"/>
    </source>
</evidence>
<protein>
    <recommendedName>
        <fullName evidence="10">4-hydroxythreonine-4-phosphate dehydrogenase</fullName>
        <ecNumber evidence="10">1.1.1.262</ecNumber>
    </recommendedName>
    <alternativeName>
        <fullName evidence="10">4-(phosphohydroxy)-L-threonine dehydrogenase</fullName>
    </alternativeName>
</protein>
<evidence type="ECO:0000313" key="11">
    <source>
        <dbReference type="EMBL" id="ASQ30107.1"/>
    </source>
</evidence>
<dbReference type="InterPro" id="IPR037539">
    <property type="entry name" value="PdxA_epsilonprot"/>
</dbReference>
<name>A0A222MVM8_9BACT</name>
<evidence type="ECO:0000256" key="6">
    <source>
        <dbReference type="ARBA" id="ARBA00023002"/>
    </source>
</evidence>
<comment type="pathway">
    <text evidence="10">Cofactor biosynthesis; pyridoxine 5'-phosphate biosynthesis; pyridoxine 5'-phosphate from D-erythrose 4-phosphate: step 4/5.</text>
</comment>
<comment type="cofactor">
    <cofactor evidence="10">
        <name>Zn(2+)</name>
        <dbReference type="ChEBI" id="CHEBI:29105"/>
    </cofactor>
    <cofactor evidence="10">
        <name>Mg(2+)</name>
        <dbReference type="ChEBI" id="CHEBI:18420"/>
    </cofactor>
    <cofactor evidence="10">
        <name>Co(2+)</name>
        <dbReference type="ChEBI" id="CHEBI:48828"/>
    </cofactor>
</comment>
<keyword evidence="5 10" id="KW-0521">NADP</keyword>
<comment type="subunit">
    <text evidence="10">Homodimer.</text>
</comment>
<dbReference type="PANTHER" id="PTHR30004">
    <property type="entry name" value="4-HYDROXYTHREONINE-4-PHOSPHATE DEHYDROGENASE"/>
    <property type="match status" value="1"/>
</dbReference>
<dbReference type="HAMAP" id="MF_02086">
    <property type="entry name" value="PdxA_Epsilonprot"/>
    <property type="match status" value="1"/>
</dbReference>
<dbReference type="RefSeq" id="WP_094324891.1">
    <property type="nucleotide sequence ID" value="NZ_CP022347.1"/>
</dbReference>
<keyword evidence="6 10" id="KW-0560">Oxidoreductase</keyword>
<dbReference type="Gene3D" id="3.40.718.10">
    <property type="entry name" value="Isopropylmalate Dehydrogenase"/>
    <property type="match status" value="1"/>
</dbReference>
<evidence type="ECO:0000256" key="1">
    <source>
        <dbReference type="ARBA" id="ARBA00022490"/>
    </source>
</evidence>
<evidence type="ECO:0000256" key="3">
    <source>
        <dbReference type="ARBA" id="ARBA00022833"/>
    </source>
</evidence>
<comment type="function">
    <text evidence="10">Catalyzes the NAD(P)-dependent oxidation of 4-(phosphooxy)-L-threonine (HTP) into 2-amino-3-oxo-4-(phosphooxy)butyric acid which spontaneously decarboxylates to form 3-amino-2-oxopropyl phosphate (AHAP).</text>
</comment>
<dbReference type="NCBIfam" id="NF003040">
    <property type="entry name" value="PRK03946.1"/>
    <property type="match status" value="1"/>
</dbReference>
<evidence type="ECO:0000256" key="2">
    <source>
        <dbReference type="ARBA" id="ARBA00022723"/>
    </source>
</evidence>
<feature type="binding site" evidence="10">
    <location>
        <position position="294"/>
    </location>
    <ligand>
        <name>a divalent metal cation</name>
        <dbReference type="ChEBI" id="CHEBI:60240"/>
        <note>ligand shared between dimeric partners</note>
    </ligand>
</feature>
<evidence type="ECO:0000256" key="5">
    <source>
        <dbReference type="ARBA" id="ARBA00022857"/>
    </source>
</evidence>
<dbReference type="GO" id="GO:0042823">
    <property type="term" value="P:pyridoxal phosphate biosynthetic process"/>
    <property type="evidence" value="ECO:0007669"/>
    <property type="project" value="UniProtKB-UniRule"/>
</dbReference>
<keyword evidence="12" id="KW-1185">Reference proteome</keyword>
<comment type="miscellaneous">
    <text evidence="10">The active site is located at the dimer interface.</text>
</comment>
<dbReference type="AlphaFoldDB" id="A0A222MVM8"/>
<keyword evidence="4 10" id="KW-0460">Magnesium</keyword>
<proteinExistence type="inferred from homology"/>